<gene>
    <name evidence="2" type="ORF">AVDCRST_MAG66-1666</name>
</gene>
<sequence length="52" mass="5277">MTGLLSFGFVAMIVYLVAGPDGVRPVSDGRREEPGRPLGAGDAHSGAAPPAR</sequence>
<dbReference type="AlphaFoldDB" id="A0A6J4P0T0"/>
<evidence type="ECO:0000313" key="2">
    <source>
        <dbReference type="EMBL" id="CAA9402981.1"/>
    </source>
</evidence>
<protein>
    <submittedName>
        <fullName evidence="2">Uncharacterized protein</fullName>
    </submittedName>
</protein>
<feature type="region of interest" description="Disordered" evidence="1">
    <location>
        <begin position="20"/>
        <end position="52"/>
    </location>
</feature>
<proteinExistence type="predicted"/>
<evidence type="ECO:0000256" key="1">
    <source>
        <dbReference type="SAM" id="MobiDB-lite"/>
    </source>
</evidence>
<dbReference type="EMBL" id="CADCUS010000236">
    <property type="protein sequence ID" value="CAA9402981.1"/>
    <property type="molecule type" value="Genomic_DNA"/>
</dbReference>
<name>A0A6J4P0T0_9PSEU</name>
<organism evidence="2">
    <name type="scientific">uncultured Pseudonocardia sp</name>
    <dbReference type="NCBI Taxonomy" id="211455"/>
    <lineage>
        <taxon>Bacteria</taxon>
        <taxon>Bacillati</taxon>
        <taxon>Actinomycetota</taxon>
        <taxon>Actinomycetes</taxon>
        <taxon>Pseudonocardiales</taxon>
        <taxon>Pseudonocardiaceae</taxon>
        <taxon>Pseudonocardia</taxon>
        <taxon>environmental samples</taxon>
    </lineage>
</organism>
<reference evidence="2" key="1">
    <citation type="submission" date="2020-02" db="EMBL/GenBank/DDBJ databases">
        <authorList>
            <person name="Meier V. D."/>
        </authorList>
    </citation>
    <scope>NUCLEOTIDE SEQUENCE</scope>
    <source>
        <strain evidence="2">AVDCRST_MAG66</strain>
    </source>
</reference>
<accession>A0A6J4P0T0</accession>